<reference evidence="1 2" key="1">
    <citation type="journal article" date="2011" name="PLoS Genet.">
        <title>Finished genome of the fungal wheat pathogen Mycosphaerella graminicola reveals dispensome structure, chromosome plasticity, and stealth pathogenesis.</title>
        <authorList>
            <person name="Goodwin S.B."/>
            <person name="Ben M'barek S."/>
            <person name="Dhillon B."/>
            <person name="Wittenberg A.H.J."/>
            <person name="Crane C.F."/>
            <person name="Hane J.K."/>
            <person name="Foster A.J."/>
            <person name="Van der Lee T.A.J."/>
            <person name="Grimwood J."/>
            <person name="Aerts A."/>
            <person name="Antoniw J."/>
            <person name="Bailey A."/>
            <person name="Bluhm B."/>
            <person name="Bowler J."/>
            <person name="Bristow J."/>
            <person name="van der Burgt A."/>
            <person name="Canto-Canche B."/>
            <person name="Churchill A.C.L."/>
            <person name="Conde-Ferraez L."/>
            <person name="Cools H.J."/>
            <person name="Coutinho P.M."/>
            <person name="Csukai M."/>
            <person name="Dehal P."/>
            <person name="De Wit P."/>
            <person name="Donzelli B."/>
            <person name="van de Geest H.C."/>
            <person name="van Ham R.C.H.J."/>
            <person name="Hammond-Kosack K.E."/>
            <person name="Henrissat B."/>
            <person name="Kilian A."/>
            <person name="Kobayashi A.K."/>
            <person name="Koopmann E."/>
            <person name="Kourmpetis Y."/>
            <person name="Kuzniar A."/>
            <person name="Lindquist E."/>
            <person name="Lombard V."/>
            <person name="Maliepaard C."/>
            <person name="Martins N."/>
            <person name="Mehrabi R."/>
            <person name="Nap J.P.H."/>
            <person name="Ponomarenko A."/>
            <person name="Rudd J.J."/>
            <person name="Salamov A."/>
            <person name="Schmutz J."/>
            <person name="Schouten H.J."/>
            <person name="Shapiro H."/>
            <person name="Stergiopoulos I."/>
            <person name="Torriani S.F.F."/>
            <person name="Tu H."/>
            <person name="de Vries R.P."/>
            <person name="Waalwijk C."/>
            <person name="Ware S.B."/>
            <person name="Wiebenga A."/>
            <person name="Zwiers L.-H."/>
            <person name="Oliver R.P."/>
            <person name="Grigoriev I.V."/>
            <person name="Kema G.H.J."/>
        </authorList>
    </citation>
    <scope>NUCLEOTIDE SEQUENCE [LARGE SCALE GENOMIC DNA]</scope>
    <source>
        <strain evidence="2">CBS 115943 / IPO323</strain>
    </source>
</reference>
<evidence type="ECO:0000313" key="2">
    <source>
        <dbReference type="Proteomes" id="UP000008062"/>
    </source>
</evidence>
<dbReference type="AlphaFoldDB" id="F9XBC1"/>
<protein>
    <submittedName>
        <fullName evidence="1">Uncharacterized protein</fullName>
    </submittedName>
</protein>
<dbReference type="HOGENOM" id="CLU_2724161_0_0_1"/>
<dbReference type="KEGG" id="ztr:MYCGRDRAFT_104412"/>
<dbReference type="InParanoid" id="F9XBC1"/>
<accession>F9XBC1</accession>
<dbReference type="VEuPathDB" id="FungiDB:ZTRI_5.218"/>
<keyword evidence="2" id="KW-1185">Reference proteome</keyword>
<dbReference type="Proteomes" id="UP000008062">
    <property type="component" value="Chromosome 5"/>
</dbReference>
<evidence type="ECO:0000313" key="1">
    <source>
        <dbReference type="EMBL" id="EGP87676.1"/>
    </source>
</evidence>
<dbReference type="GeneID" id="13397022"/>
<dbReference type="RefSeq" id="XP_003852700.1">
    <property type="nucleotide sequence ID" value="XM_003852652.1"/>
</dbReference>
<organism evidence="1 2">
    <name type="scientific">Zymoseptoria tritici (strain CBS 115943 / IPO323)</name>
    <name type="common">Speckled leaf blotch fungus</name>
    <name type="synonym">Septoria tritici</name>
    <dbReference type="NCBI Taxonomy" id="336722"/>
    <lineage>
        <taxon>Eukaryota</taxon>
        <taxon>Fungi</taxon>
        <taxon>Dikarya</taxon>
        <taxon>Ascomycota</taxon>
        <taxon>Pezizomycotina</taxon>
        <taxon>Dothideomycetes</taxon>
        <taxon>Dothideomycetidae</taxon>
        <taxon>Mycosphaerellales</taxon>
        <taxon>Mycosphaerellaceae</taxon>
        <taxon>Zymoseptoria</taxon>
    </lineage>
</organism>
<gene>
    <name evidence="1" type="ORF">MYCGRDRAFT_104412</name>
</gene>
<dbReference type="EMBL" id="CM001200">
    <property type="protein sequence ID" value="EGP87676.1"/>
    <property type="molecule type" value="Genomic_DNA"/>
</dbReference>
<name>F9XBC1_ZYMTI</name>
<proteinExistence type="predicted"/>
<sequence length="72" mass="8189">MPTIDAIREAGRRPRTPACFVHAGALIWIESAERYESARKNLHSTQGLSVLTISEELRFTPTLCDWKFSPQM</sequence>